<dbReference type="AlphaFoldDB" id="A0A6C0HMH5"/>
<sequence>MANITSNAKKYTAHTQEYINKRITGDAAYKLLYNTIQGTLQGTTPLFIGKIGSVELRTIIESILISKGIIADYSDGIKYEACNCAGLYPNNKVNFINFMSIYLEAMRHINIMASWNDNIIEVEETIWNDYALSQKGDENRVKLLIDLPALEPFYTTPDNWWQHLYQNKTILVISPFTKSIQQQLANRDKVWQGRWTNFWPSNITFKFINFPHPYFLLSEQEKINMPTNSLDLLTKYKGKIANCGEFDLALIGIGAYSIPLASYIKGQMLKTAIHLGGGLQMMFGVAGSRWKESNNPFFKEYINEHWISPLAEEIPPGYKHQENGCYF</sequence>
<dbReference type="EMBL" id="MN739988">
    <property type="protein sequence ID" value="QHT81699.1"/>
    <property type="molecule type" value="Genomic_DNA"/>
</dbReference>
<accession>A0A6C0HMH5</accession>
<name>A0A6C0HMH5_9ZZZZ</name>
<proteinExistence type="predicted"/>
<evidence type="ECO:0000313" key="1">
    <source>
        <dbReference type="EMBL" id="QHT81699.1"/>
    </source>
</evidence>
<reference evidence="1" key="1">
    <citation type="journal article" date="2020" name="Nature">
        <title>Giant virus diversity and host interactions through global metagenomics.</title>
        <authorList>
            <person name="Schulz F."/>
            <person name="Roux S."/>
            <person name="Paez-Espino D."/>
            <person name="Jungbluth S."/>
            <person name="Walsh D.A."/>
            <person name="Denef V.J."/>
            <person name="McMahon K.D."/>
            <person name="Konstantinidis K.T."/>
            <person name="Eloe-Fadrosh E.A."/>
            <person name="Kyrpides N.C."/>
            <person name="Woyke T."/>
        </authorList>
    </citation>
    <scope>NUCLEOTIDE SEQUENCE</scope>
    <source>
        <strain evidence="1">GVMAG-M-3300023184-13</strain>
    </source>
</reference>
<protein>
    <recommendedName>
        <fullName evidence="2">Glycosyltransferase</fullName>
    </recommendedName>
</protein>
<evidence type="ECO:0008006" key="2">
    <source>
        <dbReference type="Google" id="ProtNLM"/>
    </source>
</evidence>
<organism evidence="1">
    <name type="scientific">viral metagenome</name>
    <dbReference type="NCBI Taxonomy" id="1070528"/>
    <lineage>
        <taxon>unclassified sequences</taxon>
        <taxon>metagenomes</taxon>
        <taxon>organismal metagenomes</taxon>
    </lineage>
</organism>